<feature type="transmembrane region" description="Helical" evidence="1">
    <location>
        <begin position="215"/>
        <end position="233"/>
    </location>
</feature>
<feature type="transmembrane region" description="Helical" evidence="1">
    <location>
        <begin position="128"/>
        <end position="153"/>
    </location>
</feature>
<reference evidence="3" key="1">
    <citation type="journal article" date="2023" name="Mol. Plant Microbe Interact.">
        <title>Elucidating the Obligate Nature and Biological Capacity of an Invasive Fungal Corn Pathogen.</title>
        <authorList>
            <person name="MacCready J.S."/>
            <person name="Roggenkamp E.M."/>
            <person name="Gdanetz K."/>
            <person name="Chilvers M.I."/>
        </authorList>
    </citation>
    <scope>NUCLEOTIDE SEQUENCE</scope>
    <source>
        <strain evidence="3">PM02</strain>
    </source>
</reference>
<accession>A0AAD9I0F4</accession>
<keyword evidence="1" id="KW-0472">Membrane</keyword>
<keyword evidence="1" id="KW-0812">Transmembrane</keyword>
<feature type="chain" id="PRO_5042194058" evidence="2">
    <location>
        <begin position="23"/>
        <end position="386"/>
    </location>
</feature>
<dbReference type="AlphaFoldDB" id="A0AAD9I0F4"/>
<evidence type="ECO:0000313" key="3">
    <source>
        <dbReference type="EMBL" id="KAK2068092.1"/>
    </source>
</evidence>
<feature type="transmembrane region" description="Helical" evidence="1">
    <location>
        <begin position="174"/>
        <end position="203"/>
    </location>
</feature>
<keyword evidence="1" id="KW-1133">Transmembrane helix</keyword>
<keyword evidence="4" id="KW-1185">Reference proteome</keyword>
<feature type="signal peptide" evidence="2">
    <location>
        <begin position="1"/>
        <end position="22"/>
    </location>
</feature>
<proteinExistence type="predicted"/>
<comment type="caution">
    <text evidence="3">The sequence shown here is derived from an EMBL/GenBank/DDBJ whole genome shotgun (WGS) entry which is preliminary data.</text>
</comment>
<organism evidence="3 4">
    <name type="scientific">Phyllachora maydis</name>
    <dbReference type="NCBI Taxonomy" id="1825666"/>
    <lineage>
        <taxon>Eukaryota</taxon>
        <taxon>Fungi</taxon>
        <taxon>Dikarya</taxon>
        <taxon>Ascomycota</taxon>
        <taxon>Pezizomycotina</taxon>
        <taxon>Sordariomycetes</taxon>
        <taxon>Sordariomycetidae</taxon>
        <taxon>Phyllachorales</taxon>
        <taxon>Phyllachoraceae</taxon>
        <taxon>Phyllachora</taxon>
    </lineage>
</organism>
<evidence type="ECO:0000256" key="1">
    <source>
        <dbReference type="SAM" id="Phobius"/>
    </source>
</evidence>
<keyword evidence="2" id="KW-0732">Signal</keyword>
<sequence length="386" mass="40661">MRPSAPLSAALALAGSIPDAAAALPPYQSSATAVFDTVFGLFRSPDVETANLFAQALADGLQCPGVGGLAAIVKHTDLTALEAVVISDDPGTSPTVPGPLTFTRGMHHYEIDPTHQTAVINGVPAPRVLLLIVAHAVLMTFALFGLFPSILLVDSLGVFHRLLALPWPRARAHVWTSVAEGVVHPALLILGVLPALFALGPAAASAPALRSPHAMLGWATVVLALVNCALGPLRRARHPDASTQGLGALWPGARDRPALAANALATNAVMVMSSFVLADGIDAFAQVFLCWYEDVLGNGLVLVNATSWAVAVWYGVVGVMVLETWVTWRLAVKEKKEKRLSDASESVSVGSGDRIGMRDVELGERNPEPERAYKVGERVIPVQAFI</sequence>
<name>A0AAD9I0F4_9PEZI</name>
<feature type="transmembrane region" description="Helical" evidence="1">
    <location>
        <begin position="308"/>
        <end position="331"/>
    </location>
</feature>
<gene>
    <name evidence="3" type="ORF">P8C59_002757</name>
</gene>
<evidence type="ECO:0000313" key="4">
    <source>
        <dbReference type="Proteomes" id="UP001217918"/>
    </source>
</evidence>
<feature type="transmembrane region" description="Helical" evidence="1">
    <location>
        <begin position="264"/>
        <end position="288"/>
    </location>
</feature>
<dbReference type="Proteomes" id="UP001217918">
    <property type="component" value="Unassembled WGS sequence"/>
</dbReference>
<evidence type="ECO:0000256" key="2">
    <source>
        <dbReference type="SAM" id="SignalP"/>
    </source>
</evidence>
<protein>
    <submittedName>
        <fullName evidence="3">Uncharacterized protein</fullName>
    </submittedName>
</protein>
<dbReference type="EMBL" id="JAQQPM010000002">
    <property type="protein sequence ID" value="KAK2068092.1"/>
    <property type="molecule type" value="Genomic_DNA"/>
</dbReference>